<evidence type="ECO:0000256" key="10">
    <source>
        <dbReference type="ARBA" id="ARBA00022946"/>
    </source>
</evidence>
<evidence type="ECO:0000256" key="6">
    <source>
        <dbReference type="ARBA" id="ARBA00022528"/>
    </source>
</evidence>
<dbReference type="GO" id="GO:0009507">
    <property type="term" value="C:chloroplast"/>
    <property type="evidence" value="ECO:0007669"/>
    <property type="project" value="UniProtKB-SubCell"/>
</dbReference>
<evidence type="ECO:0000256" key="5">
    <source>
        <dbReference type="ARBA" id="ARBA00022516"/>
    </source>
</evidence>
<evidence type="ECO:0000256" key="9">
    <source>
        <dbReference type="ARBA" id="ARBA00022832"/>
    </source>
</evidence>
<sequence length="482" mass="54333">MVDVKKMCRENDDSAEVADPQYELFFEKLNENGKSYVLESKINDVLVRVKYEGESRFGRKRDPESGRKLKRDIGRTDAAGDQSPRLPNEKPPAFFDNINDRRNEISKKKPHLRNEEIIREPDVGFTDPLSKRMDDLGCCKVSKTMKDGQVGFSLEQVVPSEQAKEVQSKTDLPKVMDKKNVVMNASVAERNALNYDNEDVDPSQAGKKHNVQSQRKSRKVDHGSDNIRLDDAASREDVAQIENKSLFHKPCPRRYQVMKGCIAKDGPKQSRSVEITDLTVDSDSDIEIVGSGSFYRTAKPGSSVTSKDIHNSVIQDGDGNQLGRTSLQSDFRRQAMEVLRKPYDKQETKRLQQEFMAGSYFKFHPVQSMSNFHGGAYLDRKSFHYARVNLLHQFLDGLFEQAKPETVNKVCDIVRKQLALPADRDVTGDSKFATLGADSLDTVEIVMGLEEEFGITVEEESAQSITTVQDAADLIEKLIAQN</sequence>
<dbReference type="GO" id="GO:0031177">
    <property type="term" value="F:phosphopantetheine binding"/>
    <property type="evidence" value="ECO:0007669"/>
    <property type="project" value="InterPro"/>
</dbReference>
<evidence type="ECO:0000259" key="15">
    <source>
        <dbReference type="PROSITE" id="PS50075"/>
    </source>
</evidence>
<feature type="compositionally biased region" description="Basic and acidic residues" evidence="14">
    <location>
        <begin position="55"/>
        <end position="75"/>
    </location>
</feature>
<dbReference type="InterPro" id="IPR009081">
    <property type="entry name" value="PP-bd_ACP"/>
</dbReference>
<reference evidence="16 17" key="1">
    <citation type="journal article" date="2015" name="Proc. Natl. Acad. Sci. U.S.A.">
        <title>The resurrection genome of Boea hygrometrica: A blueprint for survival of dehydration.</title>
        <authorList>
            <person name="Xiao L."/>
            <person name="Yang G."/>
            <person name="Zhang L."/>
            <person name="Yang X."/>
            <person name="Zhao S."/>
            <person name="Ji Z."/>
            <person name="Zhou Q."/>
            <person name="Hu M."/>
            <person name="Wang Y."/>
            <person name="Chen M."/>
            <person name="Xu Y."/>
            <person name="Jin H."/>
            <person name="Xiao X."/>
            <person name="Hu G."/>
            <person name="Bao F."/>
            <person name="Hu Y."/>
            <person name="Wan P."/>
            <person name="Li L."/>
            <person name="Deng X."/>
            <person name="Kuang T."/>
            <person name="Xiang C."/>
            <person name="Zhu J.K."/>
            <person name="Oliver M.J."/>
            <person name="He Y."/>
        </authorList>
    </citation>
    <scope>NUCLEOTIDE SEQUENCE [LARGE SCALE GENOMIC DNA]</scope>
    <source>
        <strain evidence="17">cv. XS01</strain>
    </source>
</reference>
<dbReference type="PROSITE" id="PS50075">
    <property type="entry name" value="CARRIER"/>
    <property type="match status" value="1"/>
</dbReference>
<comment type="similarity">
    <text evidence="3">Belongs to the acyl carrier protein (ACP) family.</text>
</comment>
<dbReference type="PANTHER" id="PTHR46153">
    <property type="entry name" value="ACYL CARRIER PROTEIN"/>
    <property type="match status" value="1"/>
</dbReference>
<dbReference type="PROSITE" id="PS00012">
    <property type="entry name" value="PHOSPHOPANTETHEINE"/>
    <property type="match status" value="1"/>
</dbReference>
<keyword evidence="4 13" id="KW-0596">Phosphopantetheine</keyword>
<dbReference type="Pfam" id="PF00550">
    <property type="entry name" value="PP-binding"/>
    <property type="match status" value="1"/>
</dbReference>
<dbReference type="PANTHER" id="PTHR46153:SF20">
    <property type="entry name" value="ACYL CARRIER PROTEIN 2, CHLOROPLASTIC-RELATED"/>
    <property type="match status" value="1"/>
</dbReference>
<keyword evidence="7" id="KW-0597">Phosphoprotein</keyword>
<feature type="region of interest" description="Disordered" evidence="14">
    <location>
        <begin position="55"/>
        <end position="99"/>
    </location>
</feature>
<dbReference type="InterPro" id="IPR006162">
    <property type="entry name" value="Ppantetheine_attach_site"/>
</dbReference>
<gene>
    <name evidence="16" type="ORF">F511_24734</name>
</gene>
<name>A0A2Z7AJ55_9LAMI</name>
<feature type="compositionally biased region" description="Basic and acidic residues" evidence="14">
    <location>
        <begin position="220"/>
        <end position="232"/>
    </location>
</feature>
<evidence type="ECO:0000256" key="1">
    <source>
        <dbReference type="ARBA" id="ARBA00003180"/>
    </source>
</evidence>
<proteinExistence type="inferred from homology"/>
<dbReference type="SUPFAM" id="SSF47336">
    <property type="entry name" value="ACP-like"/>
    <property type="match status" value="1"/>
</dbReference>
<evidence type="ECO:0000256" key="7">
    <source>
        <dbReference type="ARBA" id="ARBA00022553"/>
    </source>
</evidence>
<dbReference type="InterPro" id="IPR036736">
    <property type="entry name" value="ACP-like_sf"/>
</dbReference>
<dbReference type="EMBL" id="KV014928">
    <property type="protein sequence ID" value="KZV21170.1"/>
    <property type="molecule type" value="Genomic_DNA"/>
</dbReference>
<dbReference type="Proteomes" id="UP000250235">
    <property type="component" value="Unassembled WGS sequence"/>
</dbReference>
<keyword evidence="10" id="KW-0809">Transit peptide</keyword>
<comment type="function">
    <text evidence="1 13">Carrier of the growing fatty acid chain in fatty acid biosynthesis.</text>
</comment>
<dbReference type="Gene3D" id="1.10.1200.10">
    <property type="entry name" value="ACP-like"/>
    <property type="match status" value="1"/>
</dbReference>
<accession>A0A2Z7AJ55</accession>
<evidence type="ECO:0000313" key="16">
    <source>
        <dbReference type="EMBL" id="KZV21170.1"/>
    </source>
</evidence>
<dbReference type="InterPro" id="IPR003231">
    <property type="entry name" value="ACP"/>
</dbReference>
<evidence type="ECO:0000256" key="3">
    <source>
        <dbReference type="ARBA" id="ARBA00010930"/>
    </source>
</evidence>
<evidence type="ECO:0000256" key="11">
    <source>
        <dbReference type="ARBA" id="ARBA00023098"/>
    </source>
</evidence>
<dbReference type="InterPro" id="IPR020806">
    <property type="entry name" value="PKS_PP-bd"/>
</dbReference>
<evidence type="ECO:0000313" key="17">
    <source>
        <dbReference type="Proteomes" id="UP000250235"/>
    </source>
</evidence>
<evidence type="ECO:0000256" key="14">
    <source>
        <dbReference type="SAM" id="MobiDB-lite"/>
    </source>
</evidence>
<dbReference type="AlphaFoldDB" id="A0A2Z7AJ55"/>
<evidence type="ECO:0000256" key="8">
    <source>
        <dbReference type="ARBA" id="ARBA00022640"/>
    </source>
</evidence>
<protein>
    <recommendedName>
        <fullName evidence="13">Acyl carrier protein</fullName>
    </recommendedName>
</protein>
<dbReference type="NCBIfam" id="TIGR00517">
    <property type="entry name" value="acyl_carrier"/>
    <property type="match status" value="1"/>
</dbReference>
<dbReference type="GO" id="GO:0000036">
    <property type="term" value="F:acyl carrier activity"/>
    <property type="evidence" value="ECO:0007669"/>
    <property type="project" value="InterPro"/>
</dbReference>
<dbReference type="InterPro" id="IPR044813">
    <property type="entry name" value="ACP_chloroplastic"/>
</dbReference>
<keyword evidence="17" id="KW-1185">Reference proteome</keyword>
<keyword evidence="5 13" id="KW-0444">Lipid biosynthesis</keyword>
<comment type="subcellular location">
    <subcellularLocation>
        <location evidence="2">Plastid</location>
        <location evidence="2">Chloroplast</location>
    </subcellularLocation>
</comment>
<keyword evidence="6" id="KW-0150">Chloroplast</keyword>
<keyword evidence="11" id="KW-0443">Lipid metabolism</keyword>
<evidence type="ECO:0000256" key="4">
    <source>
        <dbReference type="ARBA" id="ARBA00022450"/>
    </source>
</evidence>
<keyword evidence="9" id="KW-0276">Fatty acid metabolism</keyword>
<dbReference type="HAMAP" id="MF_01217">
    <property type="entry name" value="Acyl_carrier"/>
    <property type="match status" value="1"/>
</dbReference>
<dbReference type="OrthoDB" id="448946at2759"/>
<organism evidence="16 17">
    <name type="scientific">Dorcoceras hygrometricum</name>
    <dbReference type="NCBI Taxonomy" id="472368"/>
    <lineage>
        <taxon>Eukaryota</taxon>
        <taxon>Viridiplantae</taxon>
        <taxon>Streptophyta</taxon>
        <taxon>Embryophyta</taxon>
        <taxon>Tracheophyta</taxon>
        <taxon>Spermatophyta</taxon>
        <taxon>Magnoliopsida</taxon>
        <taxon>eudicotyledons</taxon>
        <taxon>Gunneridae</taxon>
        <taxon>Pentapetalae</taxon>
        <taxon>asterids</taxon>
        <taxon>lamiids</taxon>
        <taxon>Lamiales</taxon>
        <taxon>Gesneriaceae</taxon>
        <taxon>Didymocarpoideae</taxon>
        <taxon>Trichosporeae</taxon>
        <taxon>Loxocarpinae</taxon>
        <taxon>Dorcoceras</taxon>
    </lineage>
</organism>
<evidence type="ECO:0000256" key="13">
    <source>
        <dbReference type="RuleBase" id="RU000722"/>
    </source>
</evidence>
<keyword evidence="12 13" id="KW-0275">Fatty acid biosynthesis</keyword>
<evidence type="ECO:0000256" key="2">
    <source>
        <dbReference type="ARBA" id="ARBA00004229"/>
    </source>
</evidence>
<keyword evidence="8" id="KW-0934">Plastid</keyword>
<feature type="domain" description="Carrier" evidence="15">
    <location>
        <begin position="404"/>
        <end position="479"/>
    </location>
</feature>
<dbReference type="SMART" id="SM00823">
    <property type="entry name" value="PKS_PP"/>
    <property type="match status" value="1"/>
</dbReference>
<feature type="region of interest" description="Disordered" evidence="14">
    <location>
        <begin position="193"/>
        <end position="232"/>
    </location>
</feature>
<feature type="compositionally biased region" description="Basic residues" evidence="14">
    <location>
        <begin position="206"/>
        <end position="219"/>
    </location>
</feature>
<evidence type="ECO:0000256" key="12">
    <source>
        <dbReference type="ARBA" id="ARBA00023160"/>
    </source>
</evidence>